<evidence type="ECO:0000256" key="5">
    <source>
        <dbReference type="RuleBase" id="RU003651"/>
    </source>
</evidence>
<dbReference type="RefSeq" id="WP_044227951.1">
    <property type="nucleotide sequence ID" value="NZ_JRYR02000001.1"/>
</dbReference>
<dbReference type="InterPro" id="IPR019734">
    <property type="entry name" value="TPR_rpt"/>
</dbReference>
<dbReference type="InterPro" id="IPR003959">
    <property type="entry name" value="ATPase_AAA_core"/>
</dbReference>
<dbReference type="FunFam" id="3.40.50.300:FF:001025">
    <property type="entry name" value="ATPase family, AAA domain-containing 2B"/>
    <property type="match status" value="1"/>
</dbReference>
<dbReference type="SMART" id="SM00028">
    <property type="entry name" value="TPR"/>
    <property type="match status" value="3"/>
</dbReference>
<comment type="similarity">
    <text evidence="5">Belongs to the AAA ATPase family.</text>
</comment>
<gene>
    <name evidence="7" type="ORF">NH26_10005</name>
</gene>
<keyword evidence="4" id="KW-0802">TPR repeat</keyword>
<evidence type="ECO:0000313" key="7">
    <source>
        <dbReference type="EMBL" id="OHX66668.1"/>
    </source>
</evidence>
<evidence type="ECO:0000256" key="4">
    <source>
        <dbReference type="PROSITE-ProRule" id="PRU00339"/>
    </source>
</evidence>
<keyword evidence="2 5" id="KW-0067">ATP-binding</keyword>
<dbReference type="EMBL" id="JRYR02000001">
    <property type="protein sequence ID" value="OHX66668.1"/>
    <property type="molecule type" value="Genomic_DNA"/>
</dbReference>
<keyword evidence="7" id="KW-0132">Cell division</keyword>
<feature type="repeat" description="TPR" evidence="4">
    <location>
        <begin position="88"/>
        <end position="121"/>
    </location>
</feature>
<dbReference type="Pfam" id="PF00004">
    <property type="entry name" value="AAA"/>
    <property type="match status" value="1"/>
</dbReference>
<dbReference type="SUPFAM" id="SSF48452">
    <property type="entry name" value="TPR-like"/>
    <property type="match status" value="1"/>
</dbReference>
<evidence type="ECO:0000256" key="2">
    <source>
        <dbReference type="ARBA" id="ARBA00022840"/>
    </source>
</evidence>
<protein>
    <submittedName>
        <fullName evidence="7">Cell division protein</fullName>
    </submittedName>
</protein>
<comment type="caution">
    <text evidence="7">The sequence shown here is derived from an EMBL/GenBank/DDBJ whole genome shotgun (WGS) entry which is preliminary data.</text>
</comment>
<dbReference type="Gene3D" id="1.10.8.60">
    <property type="match status" value="1"/>
</dbReference>
<dbReference type="InterPro" id="IPR011990">
    <property type="entry name" value="TPR-like_helical_dom_sf"/>
</dbReference>
<proteinExistence type="inferred from homology"/>
<keyword evidence="1 5" id="KW-0547">Nucleotide-binding</keyword>
<dbReference type="Gene3D" id="1.25.40.10">
    <property type="entry name" value="Tetratricopeptide repeat domain"/>
    <property type="match status" value="1"/>
</dbReference>
<dbReference type="PANTHER" id="PTHR23077">
    <property type="entry name" value="AAA-FAMILY ATPASE"/>
    <property type="match status" value="1"/>
</dbReference>
<dbReference type="InterPro" id="IPR003593">
    <property type="entry name" value="AAA+_ATPase"/>
</dbReference>
<dbReference type="InterPro" id="IPR027417">
    <property type="entry name" value="P-loop_NTPase"/>
</dbReference>
<dbReference type="Gene3D" id="3.40.50.300">
    <property type="entry name" value="P-loop containing nucleotide triphosphate hydrolases"/>
    <property type="match status" value="1"/>
</dbReference>
<dbReference type="GO" id="GO:0051301">
    <property type="term" value="P:cell division"/>
    <property type="evidence" value="ECO:0007669"/>
    <property type="project" value="UniProtKB-KW"/>
</dbReference>
<dbReference type="OrthoDB" id="9809379at2"/>
<dbReference type="AlphaFoldDB" id="A0A1S1Z071"/>
<dbReference type="SUPFAM" id="SSF52540">
    <property type="entry name" value="P-loop containing nucleoside triphosphate hydrolases"/>
    <property type="match status" value="1"/>
</dbReference>
<dbReference type="STRING" id="915059.NH26_10005"/>
<dbReference type="InterPro" id="IPR050168">
    <property type="entry name" value="AAA_ATPase_domain"/>
</dbReference>
<dbReference type="PANTHER" id="PTHR23077:SF171">
    <property type="entry name" value="NUCLEAR VALOSIN-CONTAINING PROTEIN-LIKE"/>
    <property type="match status" value="1"/>
</dbReference>
<feature type="domain" description="AAA+ ATPase" evidence="6">
    <location>
        <begin position="189"/>
        <end position="326"/>
    </location>
</feature>
<accession>A0A1S1Z071</accession>
<dbReference type="PROSITE" id="PS00674">
    <property type="entry name" value="AAA"/>
    <property type="match status" value="1"/>
</dbReference>
<reference evidence="7 8" key="1">
    <citation type="journal article" date="2012" name="Int. J. Syst. Evol. Microbiol.">
        <title>Flammeovirga pacifica sp. nov., isolated from deep-sea sediment.</title>
        <authorList>
            <person name="Xu H."/>
            <person name="Fu Y."/>
            <person name="Yang N."/>
            <person name="Ding Z."/>
            <person name="Lai Q."/>
            <person name="Zeng R."/>
        </authorList>
    </citation>
    <scope>NUCLEOTIDE SEQUENCE [LARGE SCALE GENOMIC DNA]</scope>
    <source>
        <strain evidence="8">DSM 24597 / LMG 26175 / WPAGA1</strain>
    </source>
</reference>
<name>A0A1S1Z071_FLAPC</name>
<keyword evidence="7" id="KW-0131">Cell cycle</keyword>
<evidence type="ECO:0000313" key="8">
    <source>
        <dbReference type="Proteomes" id="UP000179797"/>
    </source>
</evidence>
<keyword evidence="3" id="KW-0175">Coiled coil</keyword>
<dbReference type="PROSITE" id="PS50005">
    <property type="entry name" value="TPR"/>
    <property type="match status" value="1"/>
</dbReference>
<dbReference type="GO" id="GO:0005524">
    <property type="term" value="F:ATP binding"/>
    <property type="evidence" value="ECO:0007669"/>
    <property type="project" value="UniProtKB-KW"/>
</dbReference>
<evidence type="ECO:0000259" key="6">
    <source>
        <dbReference type="SMART" id="SM00382"/>
    </source>
</evidence>
<dbReference type="GO" id="GO:0016887">
    <property type="term" value="F:ATP hydrolysis activity"/>
    <property type="evidence" value="ECO:0007669"/>
    <property type="project" value="InterPro"/>
</dbReference>
<keyword evidence="8" id="KW-1185">Reference proteome</keyword>
<dbReference type="InterPro" id="IPR003960">
    <property type="entry name" value="ATPase_AAA_CS"/>
</dbReference>
<sequence>MSNDIIKGLEDALANSPSNIQLRKLLADTLVDHQKYEEASVHYQMMVPYADQFPDLLYKFSLAYFHINKLDMAVVMLEEHIDKNKEDISALVLLTKCYIKEDSLSQAIDLYSKVQAIDPNFSDEELDQQLKVSDNALDEINSILEENIPTSSVTFSDVGGMQKVKKEIDLKIIKPLQNADLYKAYGKKVGGGILLYGPPGCGKTFIAKATAGEVNAKFIHVSLNDILDMWMGNSEKNLHQVFENARQNTPCVLFFDEIDALGANRSNFKNTSGRNIINQFLQELDGAENNNDGLLILGATNTPWHLDPAFRRPGRFDRILFIPPPDLEAREEILKLKLDGKPISNIDYSKVAKKTEEYSGADMEAIIDIAIEKKLEASFEDGIPKPIETKDLLQSTKSHAPTTKEWFTSARNYALFSNAAGIYDDVLDYLKIKK</sequence>
<evidence type="ECO:0000256" key="1">
    <source>
        <dbReference type="ARBA" id="ARBA00022741"/>
    </source>
</evidence>
<evidence type="ECO:0000256" key="3">
    <source>
        <dbReference type="ARBA" id="ARBA00023054"/>
    </source>
</evidence>
<dbReference type="Proteomes" id="UP000179797">
    <property type="component" value="Unassembled WGS sequence"/>
</dbReference>
<dbReference type="SMART" id="SM00382">
    <property type="entry name" value="AAA"/>
    <property type="match status" value="1"/>
</dbReference>
<organism evidence="7 8">
    <name type="scientific">Flammeovirga pacifica</name>
    <dbReference type="NCBI Taxonomy" id="915059"/>
    <lineage>
        <taxon>Bacteria</taxon>
        <taxon>Pseudomonadati</taxon>
        <taxon>Bacteroidota</taxon>
        <taxon>Cytophagia</taxon>
        <taxon>Cytophagales</taxon>
        <taxon>Flammeovirgaceae</taxon>
        <taxon>Flammeovirga</taxon>
    </lineage>
</organism>